<dbReference type="EMBL" id="JAMRXG010000024">
    <property type="protein sequence ID" value="MCM6778596.1"/>
    <property type="molecule type" value="Genomic_DNA"/>
</dbReference>
<sequence length="55" mass="6139">MSTTDPSLQEPDPRARWRRLPPAPSMWIEEKPVEPTAVSYAPETDPVVDASRYGG</sequence>
<dbReference type="AlphaFoldDB" id="A0A9X2EDY7"/>
<reference evidence="2" key="1">
    <citation type="submission" date="2022-06" db="EMBL/GenBank/DDBJ databases">
        <title>Novel species in genus nocardia.</title>
        <authorList>
            <person name="Li F."/>
        </authorList>
    </citation>
    <scope>NUCLEOTIDE SEQUENCE</scope>
    <source>
        <strain evidence="2">CDC141</strain>
    </source>
</reference>
<comment type="caution">
    <text evidence="2">The sequence shown here is derived from an EMBL/GenBank/DDBJ whole genome shotgun (WGS) entry which is preliminary data.</text>
</comment>
<protein>
    <submittedName>
        <fullName evidence="2">Uncharacterized protein</fullName>
    </submittedName>
</protein>
<keyword evidence="3" id="KW-1185">Reference proteome</keyword>
<dbReference type="RefSeq" id="WP_251918104.1">
    <property type="nucleotide sequence ID" value="NZ_JAMRXG010000024.1"/>
</dbReference>
<evidence type="ECO:0000313" key="3">
    <source>
        <dbReference type="Proteomes" id="UP001139157"/>
    </source>
</evidence>
<evidence type="ECO:0000313" key="2">
    <source>
        <dbReference type="EMBL" id="MCM6778596.1"/>
    </source>
</evidence>
<name>A0A9X2EDY7_9NOCA</name>
<evidence type="ECO:0000256" key="1">
    <source>
        <dbReference type="SAM" id="MobiDB-lite"/>
    </source>
</evidence>
<accession>A0A9X2EDY7</accession>
<gene>
    <name evidence="2" type="ORF">NDR86_34440</name>
</gene>
<organism evidence="2 3">
    <name type="scientific">Nocardia pulmonis</name>
    <dbReference type="NCBI Taxonomy" id="2951408"/>
    <lineage>
        <taxon>Bacteria</taxon>
        <taxon>Bacillati</taxon>
        <taxon>Actinomycetota</taxon>
        <taxon>Actinomycetes</taxon>
        <taxon>Mycobacteriales</taxon>
        <taxon>Nocardiaceae</taxon>
        <taxon>Nocardia</taxon>
    </lineage>
</organism>
<proteinExistence type="predicted"/>
<dbReference type="Proteomes" id="UP001139157">
    <property type="component" value="Unassembled WGS sequence"/>
</dbReference>
<feature type="region of interest" description="Disordered" evidence="1">
    <location>
        <begin position="1"/>
        <end position="23"/>
    </location>
</feature>